<dbReference type="RefSeq" id="WP_186876207.1">
    <property type="nucleotide sequence ID" value="NZ_JACOPF010000002.1"/>
</dbReference>
<dbReference type="SUPFAM" id="SSF51735">
    <property type="entry name" value="NAD(P)-binding Rossmann-fold domains"/>
    <property type="match status" value="1"/>
</dbReference>
<gene>
    <name evidence="3" type="ORF">H8S37_11490</name>
</gene>
<keyword evidence="2" id="KW-0560">Oxidoreductase</keyword>
<dbReference type="CDD" id="cd05233">
    <property type="entry name" value="SDR_c"/>
    <property type="match status" value="1"/>
</dbReference>
<dbReference type="GO" id="GO:0016491">
    <property type="term" value="F:oxidoreductase activity"/>
    <property type="evidence" value="ECO:0007669"/>
    <property type="project" value="UniProtKB-KW"/>
</dbReference>
<name>A0A923LIP5_9FIRM</name>
<dbReference type="Gene3D" id="3.40.50.720">
    <property type="entry name" value="NAD(P)-binding Rossmann-like Domain"/>
    <property type="match status" value="1"/>
</dbReference>
<dbReference type="AlphaFoldDB" id="A0A923LIP5"/>
<proteinExistence type="inferred from homology"/>
<dbReference type="PANTHER" id="PTHR43943">
    <property type="entry name" value="DEHYDROGENASE/REDUCTASE (SDR FAMILY) MEMBER 4"/>
    <property type="match status" value="1"/>
</dbReference>
<keyword evidence="4" id="KW-1185">Reference proteome</keyword>
<reference evidence="3" key="1">
    <citation type="submission" date="2020-08" db="EMBL/GenBank/DDBJ databases">
        <title>Genome public.</title>
        <authorList>
            <person name="Liu C."/>
            <person name="Sun Q."/>
        </authorList>
    </citation>
    <scope>NUCLEOTIDE SEQUENCE</scope>
    <source>
        <strain evidence="3">NSJ-55</strain>
    </source>
</reference>
<dbReference type="InterPro" id="IPR002347">
    <property type="entry name" value="SDR_fam"/>
</dbReference>
<comment type="caution">
    <text evidence="3">The sequence shown here is derived from an EMBL/GenBank/DDBJ whole genome shotgun (WGS) entry which is preliminary data.</text>
</comment>
<dbReference type="Pfam" id="PF13561">
    <property type="entry name" value="adh_short_C2"/>
    <property type="match status" value="1"/>
</dbReference>
<accession>A0A923LIP5</accession>
<comment type="similarity">
    <text evidence="1">Belongs to the short-chain dehydrogenases/reductases (SDR) family.</text>
</comment>
<protein>
    <submittedName>
        <fullName evidence="3">SDR family oxidoreductase</fullName>
    </submittedName>
</protein>
<sequence length="267" mass="28655">MDLHLKNKVILITGGTAGIGKATAFEFLKEGAEVIVCSRSKNKIDSFLKDAESKGFSPSAFSVDVSKENELKSFINEIGNTYGHIDILFHNAALGHMSYLTQLKKDAWDTIINTNLTSAWMSAKFILPFMKTAGGSIILTCSLASKIATTSVGVYAITKSGIASLTRLLASELAPYKIRVNAVSPGVISSDMVKETVLKTKGLPYACHSAVMQRIGAPKEVAKPVVFLASDAASFITGEVLDISGGKFIVQDPWAPWEDFGISVPYI</sequence>
<evidence type="ECO:0000256" key="2">
    <source>
        <dbReference type="ARBA" id="ARBA00023002"/>
    </source>
</evidence>
<evidence type="ECO:0000313" key="3">
    <source>
        <dbReference type="EMBL" id="MBC5689542.1"/>
    </source>
</evidence>
<dbReference type="PRINTS" id="PR00080">
    <property type="entry name" value="SDRFAMILY"/>
</dbReference>
<organism evidence="3 4">
    <name type="scientific">Mediterraneibacter hominis</name>
    <dbReference type="NCBI Taxonomy" id="2763054"/>
    <lineage>
        <taxon>Bacteria</taxon>
        <taxon>Bacillati</taxon>
        <taxon>Bacillota</taxon>
        <taxon>Clostridia</taxon>
        <taxon>Lachnospirales</taxon>
        <taxon>Lachnospiraceae</taxon>
        <taxon>Mediterraneibacter</taxon>
    </lineage>
</organism>
<dbReference type="FunFam" id="3.40.50.720:FF:000084">
    <property type="entry name" value="Short-chain dehydrogenase reductase"/>
    <property type="match status" value="1"/>
</dbReference>
<dbReference type="PROSITE" id="PS00061">
    <property type="entry name" value="ADH_SHORT"/>
    <property type="match status" value="1"/>
</dbReference>
<dbReference type="PRINTS" id="PR00081">
    <property type="entry name" value="GDHRDH"/>
</dbReference>
<dbReference type="GO" id="GO:0008206">
    <property type="term" value="P:bile acid metabolic process"/>
    <property type="evidence" value="ECO:0007669"/>
    <property type="project" value="UniProtKB-ARBA"/>
</dbReference>
<dbReference type="InterPro" id="IPR020904">
    <property type="entry name" value="Sc_DH/Rdtase_CS"/>
</dbReference>
<evidence type="ECO:0000313" key="4">
    <source>
        <dbReference type="Proteomes" id="UP000652477"/>
    </source>
</evidence>
<evidence type="ECO:0000256" key="1">
    <source>
        <dbReference type="ARBA" id="ARBA00006484"/>
    </source>
</evidence>
<dbReference type="EMBL" id="JACOPF010000002">
    <property type="protein sequence ID" value="MBC5689542.1"/>
    <property type="molecule type" value="Genomic_DNA"/>
</dbReference>
<dbReference type="InterPro" id="IPR036291">
    <property type="entry name" value="NAD(P)-bd_dom_sf"/>
</dbReference>
<dbReference type="Proteomes" id="UP000652477">
    <property type="component" value="Unassembled WGS sequence"/>
</dbReference>
<dbReference type="PANTHER" id="PTHR43943:SF2">
    <property type="entry name" value="DEHYDROGENASE_REDUCTASE 4"/>
    <property type="match status" value="1"/>
</dbReference>